<dbReference type="InterPro" id="IPR013094">
    <property type="entry name" value="AB_hydrolase_3"/>
</dbReference>
<gene>
    <name evidence="6" type="ORF">TSTA_112510</name>
</gene>
<feature type="transmembrane region" description="Helical" evidence="4">
    <location>
        <begin position="20"/>
        <end position="42"/>
    </location>
</feature>
<dbReference type="STRING" id="441959.B8MAJ3"/>
<keyword evidence="4" id="KW-1133">Transmembrane helix</keyword>
<dbReference type="GO" id="GO:0016787">
    <property type="term" value="F:hydrolase activity"/>
    <property type="evidence" value="ECO:0007669"/>
    <property type="project" value="UniProtKB-KW"/>
</dbReference>
<dbReference type="VEuPathDB" id="FungiDB:TSTA_112510"/>
<dbReference type="eggNOG" id="ENOG502RUBN">
    <property type="taxonomic scope" value="Eukaryota"/>
</dbReference>
<keyword evidence="7" id="KW-1185">Reference proteome</keyword>
<evidence type="ECO:0000256" key="4">
    <source>
        <dbReference type="SAM" id="Phobius"/>
    </source>
</evidence>
<feature type="active site" evidence="3">
    <location>
        <position position="220"/>
    </location>
</feature>
<keyword evidence="2 6" id="KW-0378">Hydrolase</keyword>
<dbReference type="SUPFAM" id="SSF53474">
    <property type="entry name" value="alpha/beta-Hydrolases"/>
    <property type="match status" value="1"/>
</dbReference>
<proteinExistence type="inferred from homology"/>
<evidence type="ECO:0000313" key="6">
    <source>
        <dbReference type="EMBL" id="EED17417.1"/>
    </source>
</evidence>
<dbReference type="InParanoid" id="B8MAJ3"/>
<comment type="similarity">
    <text evidence="1">Belongs to the 'GDXG' lipolytic enzyme family.</text>
</comment>
<keyword evidence="4" id="KW-0812">Transmembrane</keyword>
<reference evidence="7" key="1">
    <citation type="journal article" date="2015" name="Genome Announc.">
        <title>Genome sequence of the AIDS-associated pathogen Penicillium marneffei (ATCC18224) and its near taxonomic relative Talaromyces stipitatus (ATCC10500).</title>
        <authorList>
            <person name="Nierman W.C."/>
            <person name="Fedorova-Abrams N.D."/>
            <person name="Andrianopoulos A."/>
        </authorList>
    </citation>
    <scope>NUCLEOTIDE SEQUENCE [LARGE SCALE GENOMIC DNA]</scope>
    <source>
        <strain evidence="7">ATCC 10500 / CBS 375.48 / QM 6759 / NRRL 1006</strain>
    </source>
</reference>
<dbReference type="PROSITE" id="PS01174">
    <property type="entry name" value="LIPASE_GDXG_SER"/>
    <property type="match status" value="1"/>
</dbReference>
<feature type="domain" description="Alpha/beta hydrolase fold-3" evidence="5">
    <location>
        <begin position="140"/>
        <end position="351"/>
    </location>
</feature>
<dbReference type="Pfam" id="PF07859">
    <property type="entry name" value="Abhydrolase_3"/>
    <property type="match status" value="1"/>
</dbReference>
<dbReference type="PANTHER" id="PTHR48081">
    <property type="entry name" value="AB HYDROLASE SUPERFAMILY PROTEIN C4A8.06C"/>
    <property type="match status" value="1"/>
</dbReference>
<dbReference type="PhylomeDB" id="B8MAJ3"/>
<sequence>MTDNWDPAKPLVARQPLKFVYILYYILTSAVSVPTWAILYGIPFLRPVSSWSYKTALVNKISYHLLKFLSMIRIQTPQPITPGNETDLFVVLEPAKDLKKTYTGLLDNPQIQPTTVGAFWIPNLKHLASATSSTNSNWIILHFHGGAYVLLTPRDPAVQRGPRQLCEELPADAALCLDYRLSSKPKSSYPAQLQDALTAYNYLIHDQQISPSRILVSGDSAGAHLAITFLRHLTTHPESGLPLPRALLLHSPWLDLTEKKLSVDNIQKGRDYVSDAFVQWGATTFTPAGSPRDAEFVSPFYHPFTSPIPIWVQAGGVETLYATIVEWVNKMRNAGSAIELYTMEDMPHDVFHLSTGMGLETEARKALRAAKAFLIKDSIQVIYFTQLSRL</sequence>
<evidence type="ECO:0000256" key="3">
    <source>
        <dbReference type="PROSITE-ProRule" id="PRU10038"/>
    </source>
</evidence>
<organism evidence="6 7">
    <name type="scientific">Talaromyces stipitatus (strain ATCC 10500 / CBS 375.48 / QM 6759 / NRRL 1006)</name>
    <name type="common">Penicillium stipitatum</name>
    <dbReference type="NCBI Taxonomy" id="441959"/>
    <lineage>
        <taxon>Eukaryota</taxon>
        <taxon>Fungi</taxon>
        <taxon>Dikarya</taxon>
        <taxon>Ascomycota</taxon>
        <taxon>Pezizomycotina</taxon>
        <taxon>Eurotiomycetes</taxon>
        <taxon>Eurotiomycetidae</taxon>
        <taxon>Eurotiales</taxon>
        <taxon>Trichocomaceae</taxon>
        <taxon>Talaromyces</taxon>
        <taxon>Talaromyces sect. Talaromyces</taxon>
    </lineage>
</organism>
<dbReference type="EMBL" id="EQ962655">
    <property type="protein sequence ID" value="EED17417.1"/>
    <property type="molecule type" value="Genomic_DNA"/>
</dbReference>
<name>B8MAJ3_TALSN</name>
<dbReference type="HOGENOM" id="CLU_019364_0_0_1"/>
<dbReference type="OrthoDB" id="2152029at2759"/>
<evidence type="ECO:0000256" key="2">
    <source>
        <dbReference type="ARBA" id="ARBA00022801"/>
    </source>
</evidence>
<protein>
    <submittedName>
        <fullName evidence="6">Acetyl-hydrolase, putative</fullName>
    </submittedName>
</protein>
<dbReference type="GeneID" id="8105716"/>
<dbReference type="PANTHER" id="PTHR48081:SF8">
    <property type="entry name" value="ALPHA_BETA HYDROLASE FOLD-3 DOMAIN-CONTAINING PROTEIN-RELATED"/>
    <property type="match status" value="1"/>
</dbReference>
<dbReference type="InterPro" id="IPR029058">
    <property type="entry name" value="AB_hydrolase_fold"/>
</dbReference>
<dbReference type="Gene3D" id="3.40.50.1820">
    <property type="entry name" value="alpha/beta hydrolase"/>
    <property type="match status" value="1"/>
</dbReference>
<dbReference type="RefSeq" id="XP_002481409.1">
    <property type="nucleotide sequence ID" value="XM_002481364.1"/>
</dbReference>
<dbReference type="InterPro" id="IPR050300">
    <property type="entry name" value="GDXG_lipolytic_enzyme"/>
</dbReference>
<dbReference type="AlphaFoldDB" id="B8MAJ3"/>
<evidence type="ECO:0000259" key="5">
    <source>
        <dbReference type="Pfam" id="PF07859"/>
    </source>
</evidence>
<accession>B8MAJ3</accession>
<dbReference type="OMA" id="SEGCPHD"/>
<dbReference type="InterPro" id="IPR033140">
    <property type="entry name" value="Lipase_GDXG_put_SER_AS"/>
</dbReference>
<evidence type="ECO:0000256" key="1">
    <source>
        <dbReference type="ARBA" id="ARBA00010515"/>
    </source>
</evidence>
<keyword evidence="4" id="KW-0472">Membrane</keyword>
<dbReference type="Proteomes" id="UP000001745">
    <property type="component" value="Unassembled WGS sequence"/>
</dbReference>
<evidence type="ECO:0000313" key="7">
    <source>
        <dbReference type="Proteomes" id="UP000001745"/>
    </source>
</evidence>